<sequence length="487" mass="57151">MTISLQFYLSFKLKHGNDFDKCHKSMLSFQTNSRFSIKFVKLWFVLENSKTVLKGATFLKDFRQLMDCSSECDNFQMLRYQLDDGNLEVRKSSLKKIYDLRETNSTLQTCWDESLPKNANIENLHEMPENFEKIKSSLKKAQAERVDKLYNMQTALSILIIAHQFKVLHDFYQELKICDNVIKNKDLFDLIDKQITEIKKDFEKIDENIKNSQFGVVNSKLDLVVIKFEELNIDLSNIEINLNGKKSSLENIRVQSRNSMISNGLQAASSWFKFYQYFKYSGESKVNLALGSLEAMGYSAIAFCGYKINRMTIERIAEVNTKIEENFCIILNDALIEKIKKVKLFDLLLVIESFFKILYLKNHNYKTVIIVNLTSLTTSKFKIYVMKPDPANFKKKFSTWTLKKNKNHLDFFFELINNSEFKIKWKKKINNKNIQKQDQILHLENAVFCYLIFGFRDFFSRFLLDEIMSISLIFVQILFISGSTLLL</sequence>
<reference evidence="2 3" key="1">
    <citation type="journal article" date="2018" name="Sci. Rep.">
        <title>Genomic signatures of local adaptation to the degree of environmental predictability in rotifers.</title>
        <authorList>
            <person name="Franch-Gras L."/>
            <person name="Hahn C."/>
            <person name="Garcia-Roger E.M."/>
            <person name="Carmona M.J."/>
            <person name="Serra M."/>
            <person name="Gomez A."/>
        </authorList>
    </citation>
    <scope>NUCLEOTIDE SEQUENCE [LARGE SCALE GENOMIC DNA]</scope>
    <source>
        <strain evidence="2">HYR1</strain>
    </source>
</reference>
<evidence type="ECO:0000313" key="3">
    <source>
        <dbReference type="Proteomes" id="UP000276133"/>
    </source>
</evidence>
<accession>A0A3M7T2Z5</accession>
<comment type="caution">
    <text evidence="2">The sequence shown here is derived from an EMBL/GenBank/DDBJ whole genome shotgun (WGS) entry which is preliminary data.</text>
</comment>
<dbReference type="EMBL" id="REGN01000368">
    <property type="protein sequence ID" value="RNA42401.1"/>
    <property type="molecule type" value="Genomic_DNA"/>
</dbReference>
<name>A0A3M7T2Z5_BRAPC</name>
<proteinExistence type="predicted"/>
<gene>
    <name evidence="2" type="ORF">BpHYR1_004032</name>
</gene>
<evidence type="ECO:0000256" key="1">
    <source>
        <dbReference type="SAM" id="Phobius"/>
    </source>
</evidence>
<dbReference type="AlphaFoldDB" id="A0A3M7T2Z5"/>
<evidence type="ECO:0000313" key="2">
    <source>
        <dbReference type="EMBL" id="RNA42401.1"/>
    </source>
</evidence>
<organism evidence="2 3">
    <name type="scientific">Brachionus plicatilis</name>
    <name type="common">Marine rotifer</name>
    <name type="synonym">Brachionus muelleri</name>
    <dbReference type="NCBI Taxonomy" id="10195"/>
    <lineage>
        <taxon>Eukaryota</taxon>
        <taxon>Metazoa</taxon>
        <taxon>Spiralia</taxon>
        <taxon>Gnathifera</taxon>
        <taxon>Rotifera</taxon>
        <taxon>Eurotatoria</taxon>
        <taxon>Monogononta</taxon>
        <taxon>Pseudotrocha</taxon>
        <taxon>Ploima</taxon>
        <taxon>Brachionidae</taxon>
        <taxon>Brachionus</taxon>
    </lineage>
</organism>
<protein>
    <submittedName>
        <fullName evidence="2">Uncharacterized protein</fullName>
    </submittedName>
</protein>
<keyword evidence="3" id="KW-1185">Reference proteome</keyword>
<keyword evidence="1" id="KW-0472">Membrane</keyword>
<feature type="transmembrane region" description="Helical" evidence="1">
    <location>
        <begin position="467"/>
        <end position="486"/>
    </location>
</feature>
<keyword evidence="1" id="KW-1133">Transmembrane helix</keyword>
<dbReference type="Proteomes" id="UP000276133">
    <property type="component" value="Unassembled WGS sequence"/>
</dbReference>
<keyword evidence="1" id="KW-0812">Transmembrane</keyword>